<dbReference type="Gene3D" id="2.160.20.10">
    <property type="entry name" value="Single-stranded right-handed beta-helix, Pectin lyase-like"/>
    <property type="match status" value="2"/>
</dbReference>
<dbReference type="InterPro" id="IPR007742">
    <property type="entry name" value="NosD_dom"/>
</dbReference>
<dbReference type="InterPro" id="IPR011050">
    <property type="entry name" value="Pectin_lyase_fold/virulence"/>
</dbReference>
<evidence type="ECO:0000259" key="1">
    <source>
        <dbReference type="Pfam" id="PF05048"/>
    </source>
</evidence>
<evidence type="ECO:0000259" key="2">
    <source>
        <dbReference type="Pfam" id="PF12708"/>
    </source>
</evidence>
<evidence type="ECO:0000313" key="3">
    <source>
        <dbReference type="EMBL" id="MFB9750257.1"/>
    </source>
</evidence>
<comment type="caution">
    <text evidence="3">The sequence shown here is derived from an EMBL/GenBank/DDBJ whole genome shotgun (WGS) entry which is preliminary data.</text>
</comment>
<name>A0ABV5VPP9_9BACL</name>
<dbReference type="PROSITE" id="PS51318">
    <property type="entry name" value="TAT"/>
    <property type="match status" value="1"/>
</dbReference>
<dbReference type="InterPro" id="IPR012334">
    <property type="entry name" value="Pectin_lyas_fold"/>
</dbReference>
<organism evidence="3 4">
    <name type="scientific">Paenibacillus hodogayensis</name>
    <dbReference type="NCBI Taxonomy" id="279208"/>
    <lineage>
        <taxon>Bacteria</taxon>
        <taxon>Bacillati</taxon>
        <taxon>Bacillota</taxon>
        <taxon>Bacilli</taxon>
        <taxon>Bacillales</taxon>
        <taxon>Paenibacillaceae</taxon>
        <taxon>Paenibacillus</taxon>
    </lineage>
</organism>
<dbReference type="InterPro" id="IPR006311">
    <property type="entry name" value="TAT_signal"/>
</dbReference>
<dbReference type="SMART" id="SM00710">
    <property type="entry name" value="PbH1"/>
    <property type="match status" value="8"/>
</dbReference>
<accession>A0ABV5VPP9</accession>
<dbReference type="RefSeq" id="WP_344916939.1">
    <property type="nucleotide sequence ID" value="NZ_BAAAYO010000021.1"/>
</dbReference>
<gene>
    <name evidence="3" type="ORF">ACFFNY_01615</name>
</gene>
<feature type="domain" description="Periplasmic copper-binding protein NosD beta helix" evidence="1">
    <location>
        <begin position="363"/>
        <end position="526"/>
    </location>
</feature>
<evidence type="ECO:0000313" key="4">
    <source>
        <dbReference type="Proteomes" id="UP001589619"/>
    </source>
</evidence>
<dbReference type="InterPro" id="IPR006626">
    <property type="entry name" value="PbH1"/>
</dbReference>
<feature type="domain" description="Rhamnogalacturonase A/B/Epimerase-like pectate lyase" evidence="2">
    <location>
        <begin position="123"/>
        <end position="194"/>
    </location>
</feature>
<proteinExistence type="predicted"/>
<dbReference type="SUPFAM" id="SSF51126">
    <property type="entry name" value="Pectin lyase-like"/>
    <property type="match status" value="2"/>
</dbReference>
<dbReference type="InterPro" id="IPR024535">
    <property type="entry name" value="RHGA/B-epi-like_pectate_lyase"/>
</dbReference>
<dbReference type="EMBL" id="JBHMAG010000002">
    <property type="protein sequence ID" value="MFB9750257.1"/>
    <property type="molecule type" value="Genomic_DNA"/>
</dbReference>
<dbReference type="Pfam" id="PF12708">
    <property type="entry name" value="Pect-lyase_RHGA_epim"/>
    <property type="match status" value="1"/>
</dbReference>
<protein>
    <submittedName>
        <fullName evidence="3">Right-handed parallel beta-helix repeat-containing protein</fullName>
    </submittedName>
</protein>
<dbReference type="Proteomes" id="UP001589619">
    <property type="component" value="Unassembled WGS sequence"/>
</dbReference>
<dbReference type="Pfam" id="PF05048">
    <property type="entry name" value="NosD"/>
    <property type="match status" value="1"/>
</dbReference>
<keyword evidence="4" id="KW-1185">Reference proteome</keyword>
<sequence length="671" mass="69118">MSDDWQINRRKLLAAIGTTGSAALLFQALHGGGSGFGSVVQAVYGGGGGAGLEAQIGVDSIEALREVDRTKVTKAYSSGYYIPGDGGGGLYALDTGDMASSDNGGTVIVAADGGRWKLCATGIVSVKQFGAIGNGTSDDGACIQAAVDALVGKRLFFPKGVYIAAAITIASSIEWSGEGPESVIKQKELSNRNFIQVGGVGTQVSLFDLTIDQNNQNQTYGQGKFALNCTAVGLGISRPAILHTERVHMTNTCEGAIRFLGDRTETNREMLRVVRCRFTNGSESRSSPAYNTFTLYIADAATAAIEGCHFEHTPSESGEGIPAISVAGTNVSSVEYSKLSITDNYFSGYGRFTNGSGIGVIDLYIWSRNVVVTGNRLENSHVAPIRGKVNADNLIVSGNVIHGVTQHIPSSASGISLVPATVGPVAGRYVITDNIVKGSGFRGIEITGTADNKPDLVEVSGNMIDSAADIGIYVGNVKHFTIANNMISDTGGSGITYTLCEGNGIIADNLIKSAGSTGIGYVGVQKNLCLSITGNMLDSPSSQGIAAENIGELLLHGNIVKNVVSVNGTQRAFRIGGTSAVDIASIKNNVVSGAVASGPVTYTGAGVTALQEDGNSWNGAVTHRSAAPTTGAYARGDIVYNTTPIPGGGIGWVCTSAGSPGAWKAFGTIEA</sequence>
<reference evidence="3 4" key="1">
    <citation type="submission" date="2024-09" db="EMBL/GenBank/DDBJ databases">
        <authorList>
            <person name="Sun Q."/>
            <person name="Mori K."/>
        </authorList>
    </citation>
    <scope>NUCLEOTIDE SEQUENCE [LARGE SCALE GENOMIC DNA]</scope>
    <source>
        <strain evidence="3 4">JCM 12520</strain>
    </source>
</reference>